<name>A0A2A6CUR2_PRIPA</name>
<protein>
    <submittedName>
        <fullName evidence="1">Uncharacterized protein</fullName>
    </submittedName>
</protein>
<keyword evidence="2" id="KW-1185">Reference proteome</keyword>
<dbReference type="Proteomes" id="UP000005239">
    <property type="component" value="Unassembled WGS sequence"/>
</dbReference>
<accession>A0A2A6CUR2</accession>
<gene>
    <name evidence="1" type="primary">WBGene00283818</name>
</gene>
<sequence>MVGPPAASRQPPAAFYPMLEPPAASRQPPFILSHRPMTVDMETVLKSGLERGSAAERHKSGNGDFLLYVSVEKLMFRSKEAYLDIGDSLVFVIDIIDDIISNVF</sequence>
<dbReference type="AlphaFoldDB" id="A0A2A6CUR2"/>
<evidence type="ECO:0000313" key="2">
    <source>
        <dbReference type="Proteomes" id="UP000005239"/>
    </source>
</evidence>
<dbReference type="EnsemblMetazoa" id="PPA45449.1">
    <property type="protein sequence ID" value="PPA45449.1"/>
    <property type="gene ID" value="WBGene00283818"/>
</dbReference>
<reference evidence="2" key="1">
    <citation type="journal article" date="2008" name="Nat. Genet.">
        <title>The Pristionchus pacificus genome provides a unique perspective on nematode lifestyle and parasitism.</title>
        <authorList>
            <person name="Dieterich C."/>
            <person name="Clifton S.W."/>
            <person name="Schuster L.N."/>
            <person name="Chinwalla A."/>
            <person name="Delehaunty K."/>
            <person name="Dinkelacker I."/>
            <person name="Fulton L."/>
            <person name="Fulton R."/>
            <person name="Godfrey J."/>
            <person name="Minx P."/>
            <person name="Mitreva M."/>
            <person name="Roeseler W."/>
            <person name="Tian H."/>
            <person name="Witte H."/>
            <person name="Yang S.P."/>
            <person name="Wilson R.K."/>
            <person name="Sommer R.J."/>
        </authorList>
    </citation>
    <scope>NUCLEOTIDE SEQUENCE [LARGE SCALE GENOMIC DNA]</scope>
    <source>
        <strain evidence="2">PS312</strain>
    </source>
</reference>
<organism evidence="1 2">
    <name type="scientific">Pristionchus pacificus</name>
    <name type="common">Parasitic nematode worm</name>
    <dbReference type="NCBI Taxonomy" id="54126"/>
    <lineage>
        <taxon>Eukaryota</taxon>
        <taxon>Metazoa</taxon>
        <taxon>Ecdysozoa</taxon>
        <taxon>Nematoda</taxon>
        <taxon>Chromadorea</taxon>
        <taxon>Rhabditida</taxon>
        <taxon>Rhabditina</taxon>
        <taxon>Diplogasteromorpha</taxon>
        <taxon>Diplogasteroidea</taxon>
        <taxon>Neodiplogasteridae</taxon>
        <taxon>Pristionchus</taxon>
    </lineage>
</organism>
<reference evidence="1" key="2">
    <citation type="submission" date="2022-06" db="UniProtKB">
        <authorList>
            <consortium name="EnsemblMetazoa"/>
        </authorList>
    </citation>
    <scope>IDENTIFICATION</scope>
    <source>
        <strain evidence="1">PS312</strain>
    </source>
</reference>
<accession>A0A8R1Z5Q1</accession>
<evidence type="ECO:0000313" key="1">
    <source>
        <dbReference type="EnsemblMetazoa" id="PPA45449.1"/>
    </source>
</evidence>
<proteinExistence type="predicted"/>